<reference evidence="7" key="2">
    <citation type="submission" date="2020-09" db="EMBL/GenBank/DDBJ databases">
        <authorList>
            <person name="Sun Q."/>
            <person name="Zhou Y."/>
        </authorList>
    </citation>
    <scope>NUCLEOTIDE SEQUENCE</scope>
    <source>
        <strain evidence="7">CGMCC 1.15082</strain>
    </source>
</reference>
<feature type="transmembrane region" description="Helical" evidence="6">
    <location>
        <begin position="184"/>
        <end position="202"/>
    </location>
</feature>
<accession>A0A916S4R8</accession>
<dbReference type="GO" id="GO:0005886">
    <property type="term" value="C:plasma membrane"/>
    <property type="evidence" value="ECO:0007669"/>
    <property type="project" value="UniProtKB-SubCell"/>
</dbReference>
<keyword evidence="4 6" id="KW-1133">Transmembrane helix</keyword>
<evidence type="ECO:0000313" key="8">
    <source>
        <dbReference type="Proteomes" id="UP000646478"/>
    </source>
</evidence>
<reference evidence="7" key="1">
    <citation type="journal article" date="2014" name="Int. J. Syst. Evol. Microbiol.">
        <title>Complete genome sequence of Corynebacterium casei LMG S-19264T (=DSM 44701T), isolated from a smear-ripened cheese.</title>
        <authorList>
            <consortium name="US DOE Joint Genome Institute (JGI-PGF)"/>
            <person name="Walter F."/>
            <person name="Albersmeier A."/>
            <person name="Kalinowski J."/>
            <person name="Ruckert C."/>
        </authorList>
    </citation>
    <scope>NUCLEOTIDE SEQUENCE</scope>
    <source>
        <strain evidence="7">CGMCC 1.15082</strain>
    </source>
</reference>
<protein>
    <submittedName>
        <fullName evidence="7">Lysine transporter LysE</fullName>
    </submittedName>
</protein>
<feature type="transmembrane region" description="Helical" evidence="6">
    <location>
        <begin position="71"/>
        <end position="91"/>
    </location>
</feature>
<evidence type="ECO:0000256" key="3">
    <source>
        <dbReference type="ARBA" id="ARBA00022692"/>
    </source>
</evidence>
<organism evidence="7 8">
    <name type="scientific">Brucella endophytica</name>
    <dbReference type="NCBI Taxonomy" id="1963359"/>
    <lineage>
        <taxon>Bacteria</taxon>
        <taxon>Pseudomonadati</taxon>
        <taxon>Pseudomonadota</taxon>
        <taxon>Alphaproteobacteria</taxon>
        <taxon>Hyphomicrobiales</taxon>
        <taxon>Brucellaceae</taxon>
        <taxon>Brucella/Ochrobactrum group</taxon>
        <taxon>Brucella</taxon>
    </lineage>
</organism>
<keyword evidence="3 6" id="KW-0812">Transmembrane</keyword>
<dbReference type="AlphaFoldDB" id="A0A916S4R8"/>
<gene>
    <name evidence="7" type="ORF">GCM10011491_09450</name>
</gene>
<sequence>MILSGFVAFSTALAIAAIIPGPQIVAIVAQSVRFGYKPAAWLTAGMVIGDLLYLAMALAGLAYVAEVFTGLLIVIKWAGVAYLCFLAVQFWQARPEVEEAGPAIAQRNGSSLLSGILITVGNPKSVLFYVSILPTVIDIAALQWSDAFTLMALSAVILTVTQYPFALVGARARRSFQSPKALKILNRGAALCIGGAAAAIAARQ</sequence>
<proteinExistence type="predicted"/>
<dbReference type="EMBL" id="BMHH01000003">
    <property type="protein sequence ID" value="GGA84079.1"/>
    <property type="molecule type" value="Genomic_DNA"/>
</dbReference>
<evidence type="ECO:0000256" key="2">
    <source>
        <dbReference type="ARBA" id="ARBA00022475"/>
    </source>
</evidence>
<feature type="transmembrane region" description="Helical" evidence="6">
    <location>
        <begin position="150"/>
        <end position="172"/>
    </location>
</feature>
<keyword evidence="8" id="KW-1185">Reference proteome</keyword>
<feature type="transmembrane region" description="Helical" evidence="6">
    <location>
        <begin position="6"/>
        <end position="29"/>
    </location>
</feature>
<comment type="caution">
    <text evidence="7">The sequence shown here is derived from an EMBL/GenBank/DDBJ whole genome shotgun (WGS) entry which is preliminary data.</text>
</comment>
<evidence type="ECO:0000256" key="4">
    <source>
        <dbReference type="ARBA" id="ARBA00022989"/>
    </source>
</evidence>
<dbReference type="Proteomes" id="UP000646478">
    <property type="component" value="Unassembled WGS sequence"/>
</dbReference>
<keyword evidence="2" id="KW-1003">Cell membrane</keyword>
<dbReference type="Pfam" id="PF01810">
    <property type="entry name" value="LysE"/>
    <property type="match status" value="1"/>
</dbReference>
<evidence type="ECO:0000313" key="7">
    <source>
        <dbReference type="EMBL" id="GGA84079.1"/>
    </source>
</evidence>
<keyword evidence="5 6" id="KW-0472">Membrane</keyword>
<evidence type="ECO:0000256" key="5">
    <source>
        <dbReference type="ARBA" id="ARBA00023136"/>
    </source>
</evidence>
<evidence type="ECO:0000256" key="1">
    <source>
        <dbReference type="ARBA" id="ARBA00004651"/>
    </source>
</evidence>
<name>A0A916S4R8_9HYPH</name>
<dbReference type="InterPro" id="IPR001123">
    <property type="entry name" value="LeuE-type"/>
</dbReference>
<evidence type="ECO:0000256" key="6">
    <source>
        <dbReference type="SAM" id="Phobius"/>
    </source>
</evidence>
<dbReference type="RefSeq" id="WP_188821998.1">
    <property type="nucleotide sequence ID" value="NZ_BMHH01000003.1"/>
</dbReference>
<dbReference type="PANTHER" id="PTHR30086:SF20">
    <property type="entry name" value="ARGININE EXPORTER PROTEIN ARGO-RELATED"/>
    <property type="match status" value="1"/>
</dbReference>
<dbReference type="GO" id="GO:0015171">
    <property type="term" value="F:amino acid transmembrane transporter activity"/>
    <property type="evidence" value="ECO:0007669"/>
    <property type="project" value="TreeGrafter"/>
</dbReference>
<comment type="subcellular location">
    <subcellularLocation>
        <location evidence="1">Cell membrane</location>
        <topology evidence="1">Multi-pass membrane protein</topology>
    </subcellularLocation>
</comment>
<dbReference type="PANTHER" id="PTHR30086">
    <property type="entry name" value="ARGININE EXPORTER PROTEIN ARGO"/>
    <property type="match status" value="1"/>
</dbReference>
<feature type="transmembrane region" description="Helical" evidence="6">
    <location>
        <begin position="41"/>
        <end position="65"/>
    </location>
</feature>